<comment type="caution">
    <text evidence="2">The sequence shown here is derived from an EMBL/GenBank/DDBJ whole genome shotgun (WGS) entry which is preliminary data.</text>
</comment>
<protein>
    <submittedName>
        <fullName evidence="2">Uncharacterized protein</fullName>
    </submittedName>
</protein>
<gene>
    <name evidence="2" type="ORF">LRP49_07580</name>
</gene>
<dbReference type="Gene3D" id="2.60.40.2030">
    <property type="match status" value="1"/>
</dbReference>
<dbReference type="SUPFAM" id="SSF141072">
    <property type="entry name" value="CalX-like"/>
    <property type="match status" value="1"/>
</dbReference>
<organism evidence="2 3">
    <name type="scientific">Enterovibrio qingdaonensis</name>
    <dbReference type="NCBI Taxonomy" id="2899818"/>
    <lineage>
        <taxon>Bacteria</taxon>
        <taxon>Pseudomonadati</taxon>
        <taxon>Pseudomonadota</taxon>
        <taxon>Gammaproteobacteria</taxon>
        <taxon>Vibrionales</taxon>
        <taxon>Vibrionaceae</taxon>
        <taxon>Enterovibrio</taxon>
    </lineage>
</organism>
<evidence type="ECO:0000256" key="1">
    <source>
        <dbReference type="SAM" id="SignalP"/>
    </source>
</evidence>
<feature type="chain" id="PRO_5045093359" evidence="1">
    <location>
        <begin position="24"/>
        <end position="562"/>
    </location>
</feature>
<dbReference type="InterPro" id="IPR038081">
    <property type="entry name" value="CalX-like_sf"/>
</dbReference>
<evidence type="ECO:0000313" key="3">
    <source>
        <dbReference type="Proteomes" id="UP001149821"/>
    </source>
</evidence>
<sequence length="562" mass="61347">MRSLFKVGAIASLLYFPTTQSFAECYGDVYSLNAGRGHVGLLTDLQENTKLSGLYTAEAKNRATLLSRTTFSSSAMTYDKDTDRMYYIGATQPSTYYLEGVADVVSSDELKNLDLHAATAKKFQLAYYDFSTKQHGIVGDTKQTFRMAYDPSSKKIYASDNRFLFTIDPTTGVTTQIAEFDQGSRIGGYTNWGDFLFLDGELLLVTNTRTFVVNKETGAFTLKAFHFLDFVTSATLDQNGQVLVSVKNQNVTGNVNSSHLWRVKLSTGEKKYVGLIPVRISALATNTNATHTCYDKTIFPSDMSSKVSGVTVSSANVQEGQTATFTVNFDKATQQGSTTKLKLALTDGTGVAPGDYNNTSVTLTFSDNSTQTVSLSSSGTSITVPTGATSVKAAVATVDDTTQEQDETFTLSAWFYADQSDKKSTSVTIKDNDDAHTLLTNAANTSVSGEGSSGAYYNPAGNCYGQDIRGIRVYIGRVPAGTTLEFWKTGTHLKTFNVPTTGGVFYETPNSTTRRYECGDIAWGRLRSPTGQYYNIKYGQRIKLHYNNAINCSNGCYNRVYN</sequence>
<accession>A0ABT5QJA5</accession>
<dbReference type="EMBL" id="JAJUBB010000004">
    <property type="protein sequence ID" value="MDD1781062.1"/>
    <property type="molecule type" value="Genomic_DNA"/>
</dbReference>
<dbReference type="Proteomes" id="UP001149821">
    <property type="component" value="Unassembled WGS sequence"/>
</dbReference>
<keyword evidence="1" id="KW-0732">Signal</keyword>
<feature type="signal peptide" evidence="1">
    <location>
        <begin position="1"/>
        <end position="23"/>
    </location>
</feature>
<dbReference type="RefSeq" id="WP_274141355.1">
    <property type="nucleotide sequence ID" value="NZ_JAJUBB010000004.1"/>
</dbReference>
<keyword evidence="3" id="KW-1185">Reference proteome</keyword>
<reference evidence="2" key="1">
    <citation type="submission" date="2021-12" db="EMBL/GenBank/DDBJ databases">
        <title>Enterovibrio ZSDZ35 sp. nov. and Enterovibrio ZSDZ42 sp. nov., isolated from coastal seawater in Qingdao.</title>
        <authorList>
            <person name="Zhang P."/>
        </authorList>
    </citation>
    <scope>NUCLEOTIDE SEQUENCE</scope>
    <source>
        <strain evidence="2">ZSDZ35</strain>
    </source>
</reference>
<proteinExistence type="predicted"/>
<name>A0ABT5QJA5_9GAMM</name>
<dbReference type="SUPFAM" id="SSF82171">
    <property type="entry name" value="DPP6 N-terminal domain-like"/>
    <property type="match status" value="1"/>
</dbReference>
<evidence type="ECO:0000313" key="2">
    <source>
        <dbReference type="EMBL" id="MDD1781062.1"/>
    </source>
</evidence>